<dbReference type="Gene3D" id="1.10.287.130">
    <property type="match status" value="1"/>
</dbReference>
<comment type="catalytic activity">
    <reaction evidence="1">
        <text>ATP + protein L-histidine = ADP + protein N-phospho-L-histidine.</text>
        <dbReference type="EC" id="2.7.13.3"/>
    </reaction>
</comment>
<dbReference type="PRINTS" id="PR00344">
    <property type="entry name" value="BCTRLSENSOR"/>
</dbReference>
<dbReference type="InterPro" id="IPR001789">
    <property type="entry name" value="Sig_transdc_resp-reg_receiver"/>
</dbReference>
<keyword evidence="3 7" id="KW-0597">Phosphoprotein</keyword>
<dbReference type="Pfam" id="PF00072">
    <property type="entry name" value="Response_reg"/>
    <property type="match status" value="1"/>
</dbReference>
<dbReference type="AlphaFoldDB" id="A0A9D1KJ24"/>
<dbReference type="PANTHER" id="PTHR43047:SF72">
    <property type="entry name" value="OSMOSENSING HISTIDINE PROTEIN KINASE SLN1"/>
    <property type="match status" value="1"/>
</dbReference>
<evidence type="ECO:0000259" key="8">
    <source>
        <dbReference type="PROSITE" id="PS50109"/>
    </source>
</evidence>
<feature type="modified residue" description="4-aspartylphosphate" evidence="7">
    <location>
        <position position="453"/>
    </location>
</feature>
<sequence>MKKIGNLKHATKILKDNLLKIAYVNLTNDYLKELHLANNIASSGDEHHFSKWTQKMIRSKYVFMEDMDSYSYHLDLKRLRTYFETNQKMSFRYRQLINSQYRFVCLQLIKAENYRPGAEYLYLYINDINDIQSKENEELVRLRRDTQAAEDANRSKSEFLSRMSHDIRNPLNVIMGLLSLCKTNIHQEDKLLEYIERMNHSAEFLLSLINDALDVSKIESRKLYLKYVNFKLDDFIEQIAQNMETANVGQKIIVSCDLIHPNVLADKDRIQQIINNLLSNSCKYVLDKSIPIEVHVKEHQIDQDTSNYRFDIIDHGMGMSKEILSKLFVPYERGVDSRINKIQGFGLGMSICKSLIELMNGTIHVQSKEEVGTTMTVYLPLKHSKECIVENPVPLNKELLKDKYVLVAEDYPINRMILEEFLKSASIRCDFACDGKEALKQFEENHYDAILMDIQMPNMDGYEATKSIRQKDRKIPIIAISADAFNEDVVKMVECGMNDHISKPIEQNKLLSVLTKYI</sequence>
<dbReference type="InterPro" id="IPR036097">
    <property type="entry name" value="HisK_dim/P_sf"/>
</dbReference>
<dbReference type="InterPro" id="IPR005467">
    <property type="entry name" value="His_kinase_dom"/>
</dbReference>
<dbReference type="Proteomes" id="UP000886758">
    <property type="component" value="Unassembled WGS sequence"/>
</dbReference>
<evidence type="ECO:0000256" key="7">
    <source>
        <dbReference type="PROSITE-ProRule" id="PRU00169"/>
    </source>
</evidence>
<dbReference type="SUPFAM" id="SSF47384">
    <property type="entry name" value="Homodimeric domain of signal transducing histidine kinase"/>
    <property type="match status" value="1"/>
</dbReference>
<dbReference type="SMART" id="SM00387">
    <property type="entry name" value="HATPase_c"/>
    <property type="match status" value="1"/>
</dbReference>
<evidence type="ECO:0000256" key="1">
    <source>
        <dbReference type="ARBA" id="ARBA00000085"/>
    </source>
</evidence>
<dbReference type="EMBL" id="DVLF01000002">
    <property type="protein sequence ID" value="HIT49398.1"/>
    <property type="molecule type" value="Genomic_DNA"/>
</dbReference>
<dbReference type="Pfam" id="PF00512">
    <property type="entry name" value="HisKA"/>
    <property type="match status" value="1"/>
</dbReference>
<evidence type="ECO:0000256" key="3">
    <source>
        <dbReference type="ARBA" id="ARBA00022553"/>
    </source>
</evidence>
<evidence type="ECO:0000256" key="4">
    <source>
        <dbReference type="ARBA" id="ARBA00022679"/>
    </source>
</evidence>
<dbReference type="GO" id="GO:0005886">
    <property type="term" value="C:plasma membrane"/>
    <property type="evidence" value="ECO:0007669"/>
    <property type="project" value="TreeGrafter"/>
</dbReference>
<dbReference type="CDD" id="cd00082">
    <property type="entry name" value="HisKA"/>
    <property type="match status" value="1"/>
</dbReference>
<dbReference type="InterPro" id="IPR004358">
    <property type="entry name" value="Sig_transdc_His_kin-like_C"/>
</dbReference>
<dbReference type="PANTHER" id="PTHR43047">
    <property type="entry name" value="TWO-COMPONENT HISTIDINE PROTEIN KINASE"/>
    <property type="match status" value="1"/>
</dbReference>
<dbReference type="PROSITE" id="PS50110">
    <property type="entry name" value="RESPONSE_REGULATORY"/>
    <property type="match status" value="1"/>
</dbReference>
<comment type="caution">
    <text evidence="10">The sequence shown here is derived from an EMBL/GenBank/DDBJ whole genome shotgun (WGS) entry which is preliminary data.</text>
</comment>
<protein>
    <recommendedName>
        <fullName evidence="2">histidine kinase</fullName>
        <ecNumber evidence="2">2.7.13.3</ecNumber>
    </recommendedName>
</protein>
<dbReference type="GO" id="GO:0000155">
    <property type="term" value="F:phosphorelay sensor kinase activity"/>
    <property type="evidence" value="ECO:0007669"/>
    <property type="project" value="InterPro"/>
</dbReference>
<keyword evidence="6" id="KW-0902">Two-component regulatory system</keyword>
<dbReference type="SUPFAM" id="SSF52172">
    <property type="entry name" value="CheY-like"/>
    <property type="match status" value="1"/>
</dbReference>
<dbReference type="PROSITE" id="PS50109">
    <property type="entry name" value="HIS_KIN"/>
    <property type="match status" value="1"/>
</dbReference>
<reference evidence="10" key="1">
    <citation type="submission" date="2020-10" db="EMBL/GenBank/DDBJ databases">
        <authorList>
            <person name="Gilroy R."/>
        </authorList>
    </citation>
    <scope>NUCLEOTIDE SEQUENCE</scope>
    <source>
        <strain evidence="10">ChiW17-6978</strain>
    </source>
</reference>
<gene>
    <name evidence="10" type="ORF">IAD46_00050</name>
</gene>
<evidence type="ECO:0000256" key="5">
    <source>
        <dbReference type="ARBA" id="ARBA00022777"/>
    </source>
</evidence>
<evidence type="ECO:0000313" key="11">
    <source>
        <dbReference type="Proteomes" id="UP000886758"/>
    </source>
</evidence>
<accession>A0A9D1KJ24</accession>
<dbReference type="CDD" id="cd17546">
    <property type="entry name" value="REC_hyHK_CKI1_RcsC-like"/>
    <property type="match status" value="1"/>
</dbReference>
<evidence type="ECO:0000259" key="9">
    <source>
        <dbReference type="PROSITE" id="PS50110"/>
    </source>
</evidence>
<keyword evidence="4" id="KW-0808">Transferase</keyword>
<dbReference type="InterPro" id="IPR003661">
    <property type="entry name" value="HisK_dim/P_dom"/>
</dbReference>
<dbReference type="InterPro" id="IPR011006">
    <property type="entry name" value="CheY-like_superfamily"/>
</dbReference>
<name>A0A9D1KJ24_9MOLU</name>
<feature type="domain" description="Histidine kinase" evidence="8">
    <location>
        <begin position="162"/>
        <end position="383"/>
    </location>
</feature>
<keyword evidence="5" id="KW-0418">Kinase</keyword>
<dbReference type="Pfam" id="PF02518">
    <property type="entry name" value="HATPase_c"/>
    <property type="match status" value="1"/>
</dbReference>
<proteinExistence type="predicted"/>
<feature type="domain" description="Response regulatory" evidence="9">
    <location>
        <begin position="404"/>
        <end position="518"/>
    </location>
</feature>
<dbReference type="Gene3D" id="3.30.565.10">
    <property type="entry name" value="Histidine kinase-like ATPase, C-terminal domain"/>
    <property type="match status" value="1"/>
</dbReference>
<dbReference type="SMART" id="SM00448">
    <property type="entry name" value="REC"/>
    <property type="match status" value="1"/>
</dbReference>
<organism evidence="10 11">
    <name type="scientific">Candidatus Pelethenecus faecipullorum</name>
    <dbReference type="NCBI Taxonomy" id="2840900"/>
    <lineage>
        <taxon>Bacteria</taxon>
        <taxon>Bacillati</taxon>
        <taxon>Mycoplasmatota</taxon>
        <taxon>Mollicutes</taxon>
        <taxon>Candidatus Pelethenecus</taxon>
    </lineage>
</organism>
<dbReference type="GO" id="GO:0009927">
    <property type="term" value="F:histidine phosphotransfer kinase activity"/>
    <property type="evidence" value="ECO:0007669"/>
    <property type="project" value="TreeGrafter"/>
</dbReference>
<dbReference type="InterPro" id="IPR003594">
    <property type="entry name" value="HATPase_dom"/>
</dbReference>
<dbReference type="SMART" id="SM00388">
    <property type="entry name" value="HisKA"/>
    <property type="match status" value="1"/>
</dbReference>
<dbReference type="SUPFAM" id="SSF55874">
    <property type="entry name" value="ATPase domain of HSP90 chaperone/DNA topoisomerase II/histidine kinase"/>
    <property type="match status" value="1"/>
</dbReference>
<dbReference type="InterPro" id="IPR036890">
    <property type="entry name" value="HATPase_C_sf"/>
</dbReference>
<reference evidence="10" key="2">
    <citation type="journal article" date="2021" name="PeerJ">
        <title>Extensive microbial diversity within the chicken gut microbiome revealed by metagenomics and culture.</title>
        <authorList>
            <person name="Gilroy R."/>
            <person name="Ravi A."/>
            <person name="Getino M."/>
            <person name="Pursley I."/>
            <person name="Horton D.L."/>
            <person name="Alikhan N.F."/>
            <person name="Baker D."/>
            <person name="Gharbi K."/>
            <person name="Hall N."/>
            <person name="Watson M."/>
            <person name="Adriaenssens E.M."/>
            <person name="Foster-Nyarko E."/>
            <person name="Jarju S."/>
            <person name="Secka A."/>
            <person name="Antonio M."/>
            <person name="Oren A."/>
            <person name="Chaudhuri R.R."/>
            <person name="La Ragione R."/>
            <person name="Hildebrand F."/>
            <person name="Pallen M.J."/>
        </authorList>
    </citation>
    <scope>NUCLEOTIDE SEQUENCE</scope>
    <source>
        <strain evidence="10">ChiW17-6978</strain>
    </source>
</reference>
<dbReference type="Gene3D" id="3.40.50.2300">
    <property type="match status" value="1"/>
</dbReference>
<evidence type="ECO:0000256" key="6">
    <source>
        <dbReference type="ARBA" id="ARBA00023012"/>
    </source>
</evidence>
<evidence type="ECO:0000313" key="10">
    <source>
        <dbReference type="EMBL" id="HIT49398.1"/>
    </source>
</evidence>
<evidence type="ECO:0000256" key="2">
    <source>
        <dbReference type="ARBA" id="ARBA00012438"/>
    </source>
</evidence>
<dbReference type="EC" id="2.7.13.3" evidence="2"/>